<feature type="signal peptide" evidence="2">
    <location>
        <begin position="1"/>
        <end position="27"/>
    </location>
</feature>
<feature type="chain" id="PRO_5002744721" evidence="2">
    <location>
        <begin position="28"/>
        <end position="472"/>
    </location>
</feature>
<sequence>MPGAPAAGCRGSAQMLLLLLLSACIHAKVIMDQHTDDSHTIRTVLSSDGIVQHFQPHQDGLLTTVNLKLGSMEPCREFSAELIVFEALADTLEEPAPVTKAWQPSNREATRRILHRQPVQSTCSACELSADTCLMTPACSRTACLAWQGFQLDAAITVLHNQTYGFQLQNFASPLGGLPAVGVSLASENHGGWSNLPINTRLLNTPTQYTFRAFLDVSDAQNEAALHAGPTTEGPNSGPSVDQTDPTVAVVVAVLLSLVVLLALVVVLVARRARTKARVALDNYQPKPCDLDPDFDTRSQASSVLAWRAPVSVTASSTPLSARRIESTPADCASLHDGAALPLYTSIRHLIDQGHADNVSHSADTISYTSIPAATSFLAHPSRQPAEYPARQVVVAPSDTSSIEGKEDVVSLEHVSILPAQSSWSSTPMAWGTTPQSHVLPHVLSLVEDIDDEHDDPDAAEKLFGRLTLSEV</sequence>
<reference evidence="3 4" key="1">
    <citation type="journal article" date="2008" name="Nature">
        <title>The genome of the choanoflagellate Monosiga brevicollis and the origin of metazoans.</title>
        <authorList>
            <consortium name="JGI Sequencing"/>
            <person name="King N."/>
            <person name="Westbrook M.J."/>
            <person name="Young S.L."/>
            <person name="Kuo A."/>
            <person name="Abedin M."/>
            <person name="Chapman J."/>
            <person name="Fairclough S."/>
            <person name="Hellsten U."/>
            <person name="Isogai Y."/>
            <person name="Letunic I."/>
            <person name="Marr M."/>
            <person name="Pincus D."/>
            <person name="Putnam N."/>
            <person name="Rokas A."/>
            <person name="Wright K.J."/>
            <person name="Zuzow R."/>
            <person name="Dirks W."/>
            <person name="Good M."/>
            <person name="Goodstein D."/>
            <person name="Lemons D."/>
            <person name="Li W."/>
            <person name="Lyons J.B."/>
            <person name="Morris A."/>
            <person name="Nichols S."/>
            <person name="Richter D.J."/>
            <person name="Salamov A."/>
            <person name="Bork P."/>
            <person name="Lim W.A."/>
            <person name="Manning G."/>
            <person name="Miller W.T."/>
            <person name="McGinnis W."/>
            <person name="Shapiro H."/>
            <person name="Tjian R."/>
            <person name="Grigoriev I.V."/>
            <person name="Rokhsar D."/>
        </authorList>
    </citation>
    <scope>NUCLEOTIDE SEQUENCE [LARGE SCALE GENOMIC DNA]</scope>
    <source>
        <strain evidence="4">MX1 / ATCC 50154</strain>
    </source>
</reference>
<keyword evidence="1" id="KW-0472">Membrane</keyword>
<accession>A9UUD4</accession>
<keyword evidence="4" id="KW-1185">Reference proteome</keyword>
<dbReference type="EMBL" id="CH991546">
    <property type="protein sequence ID" value="EDQ90884.1"/>
    <property type="molecule type" value="Genomic_DNA"/>
</dbReference>
<evidence type="ECO:0000313" key="3">
    <source>
        <dbReference type="EMBL" id="EDQ90884.1"/>
    </source>
</evidence>
<keyword evidence="1" id="KW-1133">Transmembrane helix</keyword>
<proteinExistence type="predicted"/>
<name>A9UUD4_MONBE</name>
<keyword evidence="2" id="KW-0732">Signal</keyword>
<organism evidence="3 4">
    <name type="scientific">Monosiga brevicollis</name>
    <name type="common">Choanoflagellate</name>
    <dbReference type="NCBI Taxonomy" id="81824"/>
    <lineage>
        <taxon>Eukaryota</taxon>
        <taxon>Choanoflagellata</taxon>
        <taxon>Craspedida</taxon>
        <taxon>Salpingoecidae</taxon>
        <taxon>Monosiga</taxon>
    </lineage>
</organism>
<dbReference type="Proteomes" id="UP000001357">
    <property type="component" value="Unassembled WGS sequence"/>
</dbReference>
<evidence type="ECO:0000256" key="2">
    <source>
        <dbReference type="SAM" id="SignalP"/>
    </source>
</evidence>
<dbReference type="AlphaFoldDB" id="A9UUD4"/>
<feature type="transmembrane region" description="Helical" evidence="1">
    <location>
        <begin position="248"/>
        <end position="270"/>
    </location>
</feature>
<dbReference type="KEGG" id="mbr:MONBRDRAFT_6831"/>
<evidence type="ECO:0000313" key="4">
    <source>
        <dbReference type="Proteomes" id="UP000001357"/>
    </source>
</evidence>
<dbReference type="RefSeq" id="XP_001744181.1">
    <property type="nucleotide sequence ID" value="XM_001744129.1"/>
</dbReference>
<keyword evidence="1" id="KW-0812">Transmembrane</keyword>
<dbReference type="InParanoid" id="A9UUD4"/>
<dbReference type="GeneID" id="5889463"/>
<protein>
    <submittedName>
        <fullName evidence="3">Uncharacterized protein</fullName>
    </submittedName>
</protein>
<evidence type="ECO:0000256" key="1">
    <source>
        <dbReference type="SAM" id="Phobius"/>
    </source>
</evidence>
<gene>
    <name evidence="3" type="ORF">MONBRDRAFT_6831</name>
</gene>